<dbReference type="GO" id="GO:0016740">
    <property type="term" value="F:transferase activity"/>
    <property type="evidence" value="ECO:0007669"/>
    <property type="project" value="UniProtKB-KW"/>
</dbReference>
<evidence type="ECO:0000259" key="4">
    <source>
        <dbReference type="Pfam" id="PF23044"/>
    </source>
</evidence>
<dbReference type="Pfam" id="PF23046">
    <property type="entry name" value="tSH3-B_UBE2O"/>
    <property type="match status" value="1"/>
</dbReference>
<evidence type="ECO:0000313" key="7">
    <source>
        <dbReference type="Proteomes" id="UP001497457"/>
    </source>
</evidence>
<evidence type="ECO:0000259" key="5">
    <source>
        <dbReference type="Pfam" id="PF23046"/>
    </source>
</evidence>
<accession>A0ABC8VYF6</accession>
<dbReference type="PANTHER" id="PTHR46116">
    <property type="entry name" value="(E3-INDEPENDENT) E2 UBIQUITIN-CONJUGATING ENZYME"/>
    <property type="match status" value="1"/>
</dbReference>
<proteinExistence type="predicted"/>
<gene>
    <name evidence="6" type="ORF">URODEC1_LOCUS8070</name>
</gene>
<keyword evidence="7" id="KW-1185">Reference proteome</keyword>
<feature type="domain" description="UBE2O-like SH3-C" evidence="4">
    <location>
        <begin position="380"/>
        <end position="446"/>
    </location>
</feature>
<evidence type="ECO:0000256" key="2">
    <source>
        <dbReference type="ARBA" id="ARBA00022786"/>
    </source>
</evidence>
<keyword evidence="2" id="KW-0833">Ubl conjugation pathway</keyword>
<dbReference type="AlphaFoldDB" id="A0ABC8VYF6"/>
<dbReference type="PANTHER" id="PTHR46116:SF32">
    <property type="entry name" value="OS05G0153132 PROTEIN"/>
    <property type="match status" value="1"/>
</dbReference>
<feature type="region of interest" description="Disordered" evidence="3">
    <location>
        <begin position="461"/>
        <end position="497"/>
    </location>
</feature>
<reference evidence="7" key="1">
    <citation type="submission" date="2024-06" db="EMBL/GenBank/DDBJ databases">
        <authorList>
            <person name="Ryan C."/>
        </authorList>
    </citation>
    <scope>NUCLEOTIDE SEQUENCE [LARGE SCALE GENOMIC DNA]</scope>
</reference>
<name>A0ABC8VYF6_9POAL</name>
<sequence>MQDATGQTLSLFDLVMFQTAGAAHLDRGLAVRTLPGNKLIAVQRVDGTEVAMKPCDLTVVDRFCMFPGTTVALVSDPGGQAGVITGVNKALDLVDECGGVVATGVSPAEVRPVRELTLGDYVVSGTWLGRVVEVSVDVDVFFADGSVCRVTKAGDKLRVVAGRFRGTHDKKNAFFPGDRVAGDTSVFKASRWLEGHWKPSRGEGTVAKPNPCNLTFFSAGDAILRWFWAVSDRCFFRREPCRASGAKKKNYRVWIKQRRRRVGRGLTKLPRVKWPMTIADTRTTVDVLWQDGTRQRGVPSASLFRTAVRNEQDLFPGQRVVGKALSLPNDADAGGGRVGVVKSLSYKDQTACVSWNTTGDDSSEVVMSTYDLARSSDHRFFYGSMVLRLQATVEETVAPERKSNNATTNDLSWVGHIVDLCDAQYIHVKWGDGTTSKVLLHEIAIVKPRSIDHMLREMGDWVNDQDDGDHRQPSADKAQEDTIHGGSTSDAEGGGPVEGKAIIGKVCNIIKAGIRTLSGMLLAQGNTMYMLSRSMAFASRPERPAITVKFQSSLPAASGDQVFQFKHFDVVQCPQDHHYLDNKEQGFGDGGRKRLKRVQKEWKVLETSLPEYIITYMCLSLLNTFGGKGAELWSPEMSSVLQVVISIQGLVLTAQPYYNETGYEAQVGKPEGQRNEMPYSENTYLVNLNTMLHLIRRPLMGFEGFIRDHFHRRGQHILRACEAYQQEGCPVGTLDGEAVATEASKDRSCSVGFRLALAKVMPRLVEAFSGIGAQV</sequence>
<feature type="domain" description="UBE2O-like tandem tSH3-B" evidence="5">
    <location>
        <begin position="119"/>
        <end position="208"/>
    </location>
</feature>
<dbReference type="InterPro" id="IPR016135">
    <property type="entry name" value="UBQ-conjugating_enzyme/RWD"/>
</dbReference>
<dbReference type="Proteomes" id="UP001497457">
    <property type="component" value="Chromosome 11b"/>
</dbReference>
<evidence type="ECO:0000256" key="3">
    <source>
        <dbReference type="SAM" id="MobiDB-lite"/>
    </source>
</evidence>
<feature type="compositionally biased region" description="Basic and acidic residues" evidence="3">
    <location>
        <begin position="468"/>
        <end position="483"/>
    </location>
</feature>
<evidence type="ECO:0000313" key="6">
    <source>
        <dbReference type="EMBL" id="CAL4899099.1"/>
    </source>
</evidence>
<dbReference type="EMBL" id="OZ075121">
    <property type="protein sequence ID" value="CAL4899099.1"/>
    <property type="molecule type" value="Genomic_DNA"/>
</dbReference>
<organism evidence="6 7">
    <name type="scientific">Urochloa decumbens</name>
    <dbReference type="NCBI Taxonomy" id="240449"/>
    <lineage>
        <taxon>Eukaryota</taxon>
        <taxon>Viridiplantae</taxon>
        <taxon>Streptophyta</taxon>
        <taxon>Embryophyta</taxon>
        <taxon>Tracheophyta</taxon>
        <taxon>Spermatophyta</taxon>
        <taxon>Magnoliopsida</taxon>
        <taxon>Liliopsida</taxon>
        <taxon>Poales</taxon>
        <taxon>Poaceae</taxon>
        <taxon>PACMAD clade</taxon>
        <taxon>Panicoideae</taxon>
        <taxon>Panicodae</taxon>
        <taxon>Paniceae</taxon>
        <taxon>Melinidinae</taxon>
        <taxon>Urochloa</taxon>
    </lineage>
</organism>
<dbReference type="Pfam" id="PF23044">
    <property type="entry name" value="SH3-C_UBE2O"/>
    <property type="match status" value="1"/>
</dbReference>
<dbReference type="InterPro" id="IPR057734">
    <property type="entry name" value="UBE2O-like_SH3-C"/>
</dbReference>
<dbReference type="InterPro" id="IPR057735">
    <property type="entry name" value="UBE2O-like_tSH3-B"/>
</dbReference>
<dbReference type="Gene3D" id="3.10.110.10">
    <property type="entry name" value="Ubiquitin Conjugating Enzyme"/>
    <property type="match status" value="1"/>
</dbReference>
<protein>
    <submittedName>
        <fullName evidence="6">Uncharacterized protein</fullName>
    </submittedName>
</protein>
<keyword evidence="1" id="KW-0808">Transferase</keyword>
<evidence type="ECO:0000256" key="1">
    <source>
        <dbReference type="ARBA" id="ARBA00022679"/>
    </source>
</evidence>
<reference evidence="6 7" key="2">
    <citation type="submission" date="2024-10" db="EMBL/GenBank/DDBJ databases">
        <authorList>
            <person name="Ryan C."/>
        </authorList>
    </citation>
    <scope>NUCLEOTIDE SEQUENCE [LARGE SCALE GENOMIC DNA]</scope>
</reference>
<dbReference type="SUPFAM" id="SSF54495">
    <property type="entry name" value="UBC-like"/>
    <property type="match status" value="1"/>
</dbReference>